<dbReference type="GO" id="GO:0016787">
    <property type="term" value="F:hydrolase activity"/>
    <property type="evidence" value="ECO:0007669"/>
    <property type="project" value="UniProtKB-KW"/>
</dbReference>
<dbReference type="NCBIfam" id="NF045579">
    <property type="entry name" value="rhamnoside_JR"/>
    <property type="match status" value="1"/>
</dbReference>
<dbReference type="PANTHER" id="PTHR36848">
    <property type="entry name" value="DNA-BINDING PROTEIN (PUTATIVE SECRETED PROTEIN)-RELATED"/>
    <property type="match status" value="1"/>
</dbReference>
<dbReference type="Proteomes" id="UP001589774">
    <property type="component" value="Unassembled WGS sequence"/>
</dbReference>
<proteinExistence type="predicted"/>
<sequence>MFKPFLSISRKVILLLVMAAAFFSFRIEKPIKEKENGRIHWPELKQEVKPWTRWWWFGNAVTEKDLTAALEAYKQAGLGGVEITPIYGVHGAEDQFINFLSPAWMDKLSYTLQEAKRLGLGVDLANASGWPFGGPWVDETIACKNMVSKTFTIEGGQKVTESIKYVQKPLVRTAGDKKVDIRELKDPITANNNLQAYAFDQVRFEKELPLISVTANKITSQGFDEVIDLTDNVINGRLEWTAPNGKWLVCALFQGDHGKMVERAGPGGEGNVIDHFSAEALEKYLLQFDKAFKGYDLSYLRYFFNDSYEVDDAQGQANWTPDFFTAFKKMRGYDLRQHIPALLGIDTEEKNKRILYDYRLTVSDLLLEVYTKNWQRWAAKQGKGIRNQAHGSPANVLDLYAASDIPEIEGTDIVNLKSAPSAGHVTGKNLISSESATWLNEHFESNLGDVKTAIDKLWLAGVNHVFYHGTAYSPQDATWPGWLFYAAVHFTPNNSLWDHFGAFNQYVARGQAFLQAGKPSNDILLYFGVSDLWSETGKSMLHHFHSNRFFDELSLKACGTYLSEHGYSWDAISDKQLLDVEYQNTALLIGGNSYKTIVVPETHHMPVATFKKLMMLAQKGASIVFHKNLPTDIPGFANLTEARQRMQLLKEKLAFTGYQGSQIAKYGKGQIVLSEGLVDLSGHTDVVPERIYAVGLQSIRRVKEDGNYYYFIHNPLQSLFEGWITLNADYQSAALYNLMTGIDGYAKTRRHGNQVEIYLQLKPAESIVLETFKCSYKGNHYPYYEVSGDAITLAKEWQINFIKGGPTLPNSLYTKELQSWTDYGEAYTSFSGTATYKTKIPALPTKADAWRLDLGEVHESAAVYLNGRYLTTLFSTPYSLEIPSDQLKGNDELEIKVSNLMANRIADLDKRNVQWRIFYNTNFNARKKKNMGEDGKFTAKNWTPKPSGLIGEITLTPLTLSGN</sequence>
<dbReference type="RefSeq" id="WP_130858197.1">
    <property type="nucleotide sequence ID" value="NZ_JBHLWO010000005.1"/>
</dbReference>
<keyword evidence="1" id="KW-0378">Hydrolase</keyword>
<dbReference type="PANTHER" id="PTHR36848:SF2">
    <property type="entry name" value="SECRETED PROTEIN"/>
    <property type="match status" value="1"/>
</dbReference>
<evidence type="ECO:0000313" key="1">
    <source>
        <dbReference type="EMBL" id="MFC0321356.1"/>
    </source>
</evidence>
<dbReference type="Pfam" id="PF17132">
    <property type="entry name" value="Glyco_hydro_106"/>
    <property type="match status" value="2"/>
</dbReference>
<comment type="caution">
    <text evidence="1">The sequence shown here is derived from an EMBL/GenBank/DDBJ whole genome shotgun (WGS) entry which is preliminary data.</text>
</comment>
<dbReference type="Gene3D" id="2.60.120.260">
    <property type="entry name" value="Galactose-binding domain-like"/>
    <property type="match status" value="1"/>
</dbReference>
<accession>A0ABV6HRM7</accession>
<name>A0ABV6HRM7_9SPHI</name>
<keyword evidence="2" id="KW-1185">Reference proteome</keyword>
<dbReference type="InterPro" id="IPR008979">
    <property type="entry name" value="Galactose-bd-like_sf"/>
</dbReference>
<dbReference type="EMBL" id="JBHLWO010000005">
    <property type="protein sequence ID" value="MFC0321356.1"/>
    <property type="molecule type" value="Genomic_DNA"/>
</dbReference>
<reference evidence="1 2" key="1">
    <citation type="submission" date="2024-09" db="EMBL/GenBank/DDBJ databases">
        <authorList>
            <person name="Sun Q."/>
            <person name="Mori K."/>
        </authorList>
    </citation>
    <scope>NUCLEOTIDE SEQUENCE [LARGE SCALE GENOMIC DNA]</scope>
    <source>
        <strain evidence="1 2">CCM 7765</strain>
    </source>
</reference>
<organism evidence="1 2">
    <name type="scientific">Olivibacter oleidegradans</name>
    <dbReference type="NCBI Taxonomy" id="760123"/>
    <lineage>
        <taxon>Bacteria</taxon>
        <taxon>Pseudomonadati</taxon>
        <taxon>Bacteroidota</taxon>
        <taxon>Sphingobacteriia</taxon>
        <taxon>Sphingobacteriales</taxon>
        <taxon>Sphingobacteriaceae</taxon>
        <taxon>Olivibacter</taxon>
    </lineage>
</organism>
<gene>
    <name evidence="1" type="ORF">ACFFI0_23770</name>
</gene>
<dbReference type="InterPro" id="IPR053161">
    <property type="entry name" value="Ulvan_degrading_GH"/>
</dbReference>
<evidence type="ECO:0000313" key="2">
    <source>
        <dbReference type="Proteomes" id="UP001589774"/>
    </source>
</evidence>
<dbReference type="SUPFAM" id="SSF49785">
    <property type="entry name" value="Galactose-binding domain-like"/>
    <property type="match status" value="1"/>
</dbReference>
<protein>
    <submittedName>
        <fullName evidence="1">Glycosyl hydrolase</fullName>
    </submittedName>
</protein>